<dbReference type="AlphaFoldDB" id="A6IW63"/>
<organism evidence="1 2">
    <name type="scientific">Rattus norvegicus</name>
    <name type="common">Rat</name>
    <dbReference type="NCBI Taxonomy" id="10116"/>
    <lineage>
        <taxon>Eukaryota</taxon>
        <taxon>Metazoa</taxon>
        <taxon>Chordata</taxon>
        <taxon>Craniata</taxon>
        <taxon>Vertebrata</taxon>
        <taxon>Euteleostomi</taxon>
        <taxon>Mammalia</taxon>
        <taxon>Eutheria</taxon>
        <taxon>Euarchontoglires</taxon>
        <taxon>Glires</taxon>
        <taxon>Rodentia</taxon>
        <taxon>Myomorpha</taxon>
        <taxon>Muroidea</taxon>
        <taxon>Muridae</taxon>
        <taxon>Murinae</taxon>
        <taxon>Rattus</taxon>
    </lineage>
</organism>
<name>A6IW63_RAT</name>
<gene>
    <name evidence="1" type="ORF">rCG_42992</name>
</gene>
<evidence type="ECO:0000313" key="1">
    <source>
        <dbReference type="EMBL" id="EDM09010.1"/>
    </source>
</evidence>
<accession>A6IW63</accession>
<dbReference type="EMBL" id="CH473970">
    <property type="protein sequence ID" value="EDM09010.1"/>
    <property type="molecule type" value="Genomic_DNA"/>
</dbReference>
<proteinExistence type="predicted"/>
<dbReference type="Proteomes" id="UP000234681">
    <property type="component" value="Chromosome 16"/>
</dbReference>
<protein>
    <submittedName>
        <fullName evidence="1">RCG42992</fullName>
    </submittedName>
</protein>
<sequence>MAAKQASGPGFAPGTHGKRAITHLCPQVLVYPLSCPPKRSPLPGPWKSPLFHFTTMHPVFLNPCWAPQPTCFPSSHVTWEVQYETRIKASQGKTENLISMSFLTQRDLLICF</sequence>
<evidence type="ECO:0000313" key="2">
    <source>
        <dbReference type="Proteomes" id="UP000234681"/>
    </source>
</evidence>
<reference evidence="1 2" key="1">
    <citation type="submission" date="2005-09" db="EMBL/GenBank/DDBJ databases">
        <authorList>
            <person name="Mural R.J."/>
            <person name="Li P.W."/>
            <person name="Adams M.D."/>
            <person name="Amanatides P.G."/>
            <person name="Baden-Tillson H."/>
            <person name="Barnstead M."/>
            <person name="Chin S.H."/>
            <person name="Dew I."/>
            <person name="Evans C.A."/>
            <person name="Ferriera S."/>
            <person name="Flanigan M."/>
            <person name="Fosler C."/>
            <person name="Glodek A."/>
            <person name="Gu Z."/>
            <person name="Holt R.A."/>
            <person name="Jennings D."/>
            <person name="Kraft C.L."/>
            <person name="Lu F."/>
            <person name="Nguyen T."/>
            <person name="Nusskern D.R."/>
            <person name="Pfannkoch C.M."/>
            <person name="Sitter C."/>
            <person name="Sutton G.G."/>
            <person name="Venter J.C."/>
            <person name="Wang Z."/>
            <person name="Woodage T."/>
            <person name="Zheng X.H."/>
            <person name="Zhong F."/>
        </authorList>
    </citation>
    <scope>NUCLEOTIDE SEQUENCE [LARGE SCALE GENOMIC DNA]</scope>
    <source>
        <strain>BN</strain>
        <strain evidence="2">Sprague-Dawley</strain>
    </source>
</reference>